<reference evidence="1" key="1">
    <citation type="submission" date="2016-10" db="EMBL/GenBank/DDBJ databases">
        <title>Draft genome sequences of four alkaliphilic bacteria belonging to the Anaerobacillus genus.</title>
        <authorList>
            <person name="Bassil N.M."/>
            <person name="Lloyd J.R."/>
        </authorList>
    </citation>
    <scope>NUCLEOTIDE SEQUENCE [LARGE SCALE GENOMIC DNA]</scope>
    <source>
        <strain evidence="1">NB2006</strain>
    </source>
</reference>
<gene>
    <name evidence="1" type="ORF">AWH56_21095</name>
</gene>
<dbReference type="AlphaFoldDB" id="A0A1S2L3R3"/>
<proteinExistence type="predicted"/>
<organism evidence="1">
    <name type="scientific">Anaerobacillus isosaccharinicus</name>
    <dbReference type="NCBI Taxonomy" id="1532552"/>
    <lineage>
        <taxon>Bacteria</taxon>
        <taxon>Bacillati</taxon>
        <taxon>Bacillota</taxon>
        <taxon>Bacilli</taxon>
        <taxon>Bacillales</taxon>
        <taxon>Bacillaceae</taxon>
        <taxon>Anaerobacillus</taxon>
    </lineage>
</organism>
<dbReference type="EMBL" id="LQXD01000183">
    <property type="protein sequence ID" value="OIJ06255.1"/>
    <property type="molecule type" value="Genomic_DNA"/>
</dbReference>
<name>A0A1S2L3R3_9BACI</name>
<accession>A0A1S2L3R3</accession>
<protein>
    <submittedName>
        <fullName evidence="1">Uncharacterized protein</fullName>
    </submittedName>
</protein>
<comment type="caution">
    <text evidence="1">The sequence shown here is derived from an EMBL/GenBank/DDBJ whole genome shotgun (WGS) entry which is preliminary data.</text>
</comment>
<evidence type="ECO:0000313" key="1">
    <source>
        <dbReference type="EMBL" id="OIJ06255.1"/>
    </source>
</evidence>
<sequence length="69" mass="7776">MTNRTCQWFKMEVPRAYLAMPSFVLFALVKPLAKPLACLSRAMAGATTRLIGRKCHQPLVFIELLTLPN</sequence>